<gene>
    <name evidence="3" type="ORF">NX773_19985</name>
</gene>
<evidence type="ECO:0000313" key="4">
    <source>
        <dbReference type="Proteomes" id="UP001205861"/>
    </source>
</evidence>
<evidence type="ECO:0000256" key="1">
    <source>
        <dbReference type="SAM" id="Phobius"/>
    </source>
</evidence>
<dbReference type="RefSeq" id="WP_258824587.1">
    <property type="nucleotide sequence ID" value="NZ_JANUGV010000007.1"/>
</dbReference>
<dbReference type="Proteomes" id="UP001205861">
    <property type="component" value="Unassembled WGS sequence"/>
</dbReference>
<reference evidence="3 4" key="1">
    <citation type="submission" date="2022-08" db="EMBL/GenBank/DDBJ databases">
        <title>Reclassification of Massilia species as members of the genera Telluria, Duganella, Pseudoduganella, Mokoshia gen. nov. and Zemynaea gen. nov. using orthogonal and non-orthogonal genome-based approaches.</title>
        <authorList>
            <person name="Bowman J.P."/>
        </authorList>
    </citation>
    <scope>NUCLEOTIDE SEQUENCE [LARGE SCALE GENOMIC DNA]</scope>
    <source>
        <strain evidence="3 4">JCM 31607</strain>
    </source>
</reference>
<keyword evidence="1" id="KW-1133">Transmembrane helix</keyword>
<feature type="domain" description="SPW repeat-containing integral membrane" evidence="2">
    <location>
        <begin position="10"/>
        <end position="104"/>
    </location>
</feature>
<feature type="transmembrane region" description="Helical" evidence="1">
    <location>
        <begin position="37"/>
        <end position="54"/>
    </location>
</feature>
<dbReference type="Pfam" id="PF03779">
    <property type="entry name" value="SPW"/>
    <property type="match status" value="1"/>
</dbReference>
<proteinExistence type="predicted"/>
<accession>A0ABT2BPL0</accession>
<feature type="transmembrane region" description="Helical" evidence="1">
    <location>
        <begin position="61"/>
        <end position="81"/>
    </location>
</feature>
<sequence length="124" mass="13729">MALRFSTRRWQDQLILLLGIWLFVSPMALGYPGSSPVAINGFVAGLIMAALAIFDLYKTYIWAVLLNLIVGIWTAVSPWLINVQDRRMTASLLIVGIATVVLALWEMRTDPELHAQWVGTGTAS</sequence>
<dbReference type="EMBL" id="JANUGV010000007">
    <property type="protein sequence ID" value="MCS0610453.1"/>
    <property type="molecule type" value="Genomic_DNA"/>
</dbReference>
<protein>
    <submittedName>
        <fullName evidence="3">SPW repeat protein</fullName>
    </submittedName>
</protein>
<keyword evidence="1" id="KW-0812">Transmembrane</keyword>
<feature type="transmembrane region" description="Helical" evidence="1">
    <location>
        <begin position="12"/>
        <end position="31"/>
    </location>
</feature>
<feature type="transmembrane region" description="Helical" evidence="1">
    <location>
        <begin position="87"/>
        <end position="105"/>
    </location>
</feature>
<organism evidence="3 4">
    <name type="scientific">Massilia solisilvae</name>
    <dbReference type="NCBI Taxonomy" id="1811225"/>
    <lineage>
        <taxon>Bacteria</taxon>
        <taxon>Pseudomonadati</taxon>
        <taxon>Pseudomonadota</taxon>
        <taxon>Betaproteobacteria</taxon>
        <taxon>Burkholderiales</taxon>
        <taxon>Oxalobacteraceae</taxon>
        <taxon>Telluria group</taxon>
        <taxon>Massilia</taxon>
    </lineage>
</organism>
<keyword evidence="1" id="KW-0472">Membrane</keyword>
<dbReference type="InterPro" id="IPR005530">
    <property type="entry name" value="SPW"/>
</dbReference>
<comment type="caution">
    <text evidence="3">The sequence shown here is derived from an EMBL/GenBank/DDBJ whole genome shotgun (WGS) entry which is preliminary data.</text>
</comment>
<evidence type="ECO:0000259" key="2">
    <source>
        <dbReference type="Pfam" id="PF03779"/>
    </source>
</evidence>
<keyword evidence="4" id="KW-1185">Reference proteome</keyword>
<name>A0ABT2BPL0_9BURK</name>
<evidence type="ECO:0000313" key="3">
    <source>
        <dbReference type="EMBL" id="MCS0610453.1"/>
    </source>
</evidence>